<evidence type="ECO:0000313" key="2">
    <source>
        <dbReference type="Proteomes" id="UP000276133"/>
    </source>
</evidence>
<accession>A0A3M7Q520</accession>
<comment type="caution">
    <text evidence="1">The sequence shown here is derived from an EMBL/GenBank/DDBJ whole genome shotgun (WGS) entry which is preliminary data.</text>
</comment>
<organism evidence="1 2">
    <name type="scientific">Brachionus plicatilis</name>
    <name type="common">Marine rotifer</name>
    <name type="synonym">Brachionus muelleri</name>
    <dbReference type="NCBI Taxonomy" id="10195"/>
    <lineage>
        <taxon>Eukaryota</taxon>
        <taxon>Metazoa</taxon>
        <taxon>Spiralia</taxon>
        <taxon>Gnathifera</taxon>
        <taxon>Rotifera</taxon>
        <taxon>Eurotatoria</taxon>
        <taxon>Monogononta</taxon>
        <taxon>Pseudotrocha</taxon>
        <taxon>Ploima</taxon>
        <taxon>Brachionidae</taxon>
        <taxon>Brachionus</taxon>
    </lineage>
</organism>
<protein>
    <submittedName>
        <fullName evidence="1">Uncharacterized protein</fullName>
    </submittedName>
</protein>
<reference evidence="1 2" key="1">
    <citation type="journal article" date="2018" name="Sci. Rep.">
        <title>Genomic signatures of local adaptation to the degree of environmental predictability in rotifers.</title>
        <authorList>
            <person name="Franch-Gras L."/>
            <person name="Hahn C."/>
            <person name="Garcia-Roger E.M."/>
            <person name="Carmona M.J."/>
            <person name="Serra M."/>
            <person name="Gomez A."/>
        </authorList>
    </citation>
    <scope>NUCLEOTIDE SEQUENCE [LARGE SCALE GENOMIC DNA]</scope>
    <source>
        <strain evidence="1">HYR1</strain>
    </source>
</reference>
<sequence length="64" mass="7271">MGHFNTTSSPSAVLIVVCVKSWDRHKANWAMRMVKNINIGKTVKRTSKINYCLIKPSKLLVQIN</sequence>
<proteinExistence type="predicted"/>
<keyword evidence="2" id="KW-1185">Reference proteome</keyword>
<gene>
    <name evidence="1" type="ORF">BpHYR1_032300</name>
</gene>
<dbReference type="EMBL" id="REGN01007350">
    <property type="protein sequence ID" value="RNA06546.1"/>
    <property type="molecule type" value="Genomic_DNA"/>
</dbReference>
<dbReference type="AlphaFoldDB" id="A0A3M7Q520"/>
<name>A0A3M7Q520_BRAPC</name>
<evidence type="ECO:0000313" key="1">
    <source>
        <dbReference type="EMBL" id="RNA06546.1"/>
    </source>
</evidence>
<dbReference type="Proteomes" id="UP000276133">
    <property type="component" value="Unassembled WGS sequence"/>
</dbReference>